<protein>
    <submittedName>
        <fullName evidence="2">FMN-binding protein</fullName>
    </submittedName>
</protein>
<accession>A0A374NN86</accession>
<dbReference type="EMBL" id="QSOE01000042">
    <property type="protein sequence ID" value="RGI87681.1"/>
    <property type="molecule type" value="Genomic_DNA"/>
</dbReference>
<reference evidence="5 6" key="1">
    <citation type="submission" date="2018-08" db="EMBL/GenBank/DDBJ databases">
        <title>A genome reference for cultivated species of the human gut microbiota.</title>
        <authorList>
            <person name="Zou Y."/>
            <person name="Xue W."/>
            <person name="Luo G."/>
        </authorList>
    </citation>
    <scope>NUCLEOTIDE SEQUENCE [LARGE SCALE GENOMIC DNA]</scope>
    <source>
        <strain evidence="4 6">AF45-14BH</strain>
        <strain evidence="3 7">AM48-23BH</strain>
        <strain evidence="2 5">TM10-1AC</strain>
    </source>
</reference>
<dbReference type="Gene3D" id="3.90.1010.20">
    <property type="match status" value="1"/>
</dbReference>
<proteinExistence type="predicted"/>
<dbReference type="EMBL" id="QSEP01000052">
    <property type="protein sequence ID" value="RGZ82333.1"/>
    <property type="molecule type" value="Genomic_DNA"/>
</dbReference>
<evidence type="ECO:0000313" key="7">
    <source>
        <dbReference type="Proteomes" id="UP000286561"/>
    </source>
</evidence>
<dbReference type="Pfam" id="PF04205">
    <property type="entry name" value="FMN_bind"/>
    <property type="match status" value="1"/>
</dbReference>
<feature type="domain" description="FMN-binding" evidence="1">
    <location>
        <begin position="3"/>
        <end position="69"/>
    </location>
</feature>
<dbReference type="Proteomes" id="UP000283497">
    <property type="component" value="Unassembled WGS sequence"/>
</dbReference>
<name>A0A374NN86_9FIRM</name>
<evidence type="ECO:0000313" key="6">
    <source>
        <dbReference type="Proteomes" id="UP000283497"/>
    </source>
</evidence>
<dbReference type="EMBL" id="QRNJ01000076">
    <property type="protein sequence ID" value="RHK34487.1"/>
    <property type="molecule type" value="Genomic_DNA"/>
</dbReference>
<dbReference type="GO" id="GO:0016020">
    <property type="term" value="C:membrane"/>
    <property type="evidence" value="ECO:0007669"/>
    <property type="project" value="InterPro"/>
</dbReference>
<dbReference type="RefSeq" id="WP_117982563.1">
    <property type="nucleotide sequence ID" value="NZ_CAUDZB010000035.1"/>
</dbReference>
<gene>
    <name evidence="4" type="ORF">DW068_14545</name>
    <name evidence="3" type="ORF">DW972_09010</name>
    <name evidence="2" type="ORF">DXD91_07860</name>
</gene>
<evidence type="ECO:0000313" key="4">
    <source>
        <dbReference type="EMBL" id="RHK34487.1"/>
    </source>
</evidence>
<evidence type="ECO:0000313" key="2">
    <source>
        <dbReference type="EMBL" id="RGI87681.1"/>
    </source>
</evidence>
<dbReference type="InterPro" id="IPR007329">
    <property type="entry name" value="FMN-bd"/>
</dbReference>
<comment type="caution">
    <text evidence="2">The sequence shown here is derived from an EMBL/GenBank/DDBJ whole genome shotgun (WGS) entry which is preliminary data.</text>
</comment>
<evidence type="ECO:0000259" key="1">
    <source>
        <dbReference type="Pfam" id="PF04205"/>
    </source>
</evidence>
<dbReference type="Proteomes" id="UP000262524">
    <property type="component" value="Unassembled WGS sequence"/>
</dbReference>
<dbReference type="Proteomes" id="UP000286561">
    <property type="component" value="Unassembled WGS sequence"/>
</dbReference>
<dbReference type="AlphaFoldDB" id="A0A374NN86"/>
<sequence length="74" mass="7725">MDITIKKDKITEISNITANTNSTNKAYTNDAKKGMVSKIVANGNADGVNTVSGATCSSKAIKDACQKAFNAAKK</sequence>
<evidence type="ECO:0000313" key="5">
    <source>
        <dbReference type="Proteomes" id="UP000262524"/>
    </source>
</evidence>
<evidence type="ECO:0000313" key="3">
    <source>
        <dbReference type="EMBL" id="RGZ82333.1"/>
    </source>
</evidence>
<dbReference type="GO" id="GO:0010181">
    <property type="term" value="F:FMN binding"/>
    <property type="evidence" value="ECO:0007669"/>
    <property type="project" value="InterPro"/>
</dbReference>
<organism evidence="2 5">
    <name type="scientific">Anaerobutyricum hallii</name>
    <dbReference type="NCBI Taxonomy" id="39488"/>
    <lineage>
        <taxon>Bacteria</taxon>
        <taxon>Bacillati</taxon>
        <taxon>Bacillota</taxon>
        <taxon>Clostridia</taxon>
        <taxon>Lachnospirales</taxon>
        <taxon>Lachnospiraceae</taxon>
        <taxon>Anaerobutyricum</taxon>
    </lineage>
</organism>